<dbReference type="AlphaFoldDB" id="A0A0F9DHM2"/>
<protein>
    <submittedName>
        <fullName evidence="1">Uncharacterized protein</fullName>
    </submittedName>
</protein>
<name>A0A0F9DHM2_9ZZZZ</name>
<dbReference type="EMBL" id="LAZR01039348">
    <property type="protein sequence ID" value="KKL17211.1"/>
    <property type="molecule type" value="Genomic_DNA"/>
</dbReference>
<gene>
    <name evidence="1" type="ORF">LCGC14_2487830</name>
</gene>
<feature type="non-terminal residue" evidence="1">
    <location>
        <position position="1"/>
    </location>
</feature>
<feature type="non-terminal residue" evidence="1">
    <location>
        <position position="502"/>
    </location>
</feature>
<sequence length="502" mass="58586">LDSNATLFDATGANSKVRKIDKGAPRMREELILETTLPHIWVTNDTTIDVVSVRHSTQSNAPLISEHTLSLKIILLAQKGRGALVEELLDDFVKSRGYIIDNFKRYGVQYTQKDLLPEYDLIEALFTFVDNYEYSAQFTTKLVKEVKISQSFTDVQKFFGIEKMELLKYTREGRFFTPKSIETIMAAIQQRFQEEFGYLYLVPEGYDTLTEHENYIIDLYSNLLAELFSYINQRGLNLFASDSDSIRNQYDLEKWNDERVKGYDVVFHLTQFLGFDPLFFKPLDKAIFTRGQWVRHHFRDWLLRKTSNSVSDILLTDDDKHRIYEQYSEGFIVAVMNTLIEVINMKKEALTETDLKDALEKYMGKYLNDMGGTTEEGNSVGVLVGKVLSIWKNNGQTKFIDNLQELMDRRKEYLVTGEYSRFLEEIYDMGPESRFVKNAKDFHILLNNPEISQAIKDLYATQQDFDYMRRIFPTSGGSTQARITDWIFIFSTHTSRYFQIDY</sequence>
<comment type="caution">
    <text evidence="1">The sequence shown here is derived from an EMBL/GenBank/DDBJ whole genome shotgun (WGS) entry which is preliminary data.</text>
</comment>
<reference evidence="1" key="1">
    <citation type="journal article" date="2015" name="Nature">
        <title>Complex archaea that bridge the gap between prokaryotes and eukaryotes.</title>
        <authorList>
            <person name="Spang A."/>
            <person name="Saw J.H."/>
            <person name="Jorgensen S.L."/>
            <person name="Zaremba-Niedzwiedzka K."/>
            <person name="Martijn J."/>
            <person name="Lind A.E."/>
            <person name="van Eijk R."/>
            <person name="Schleper C."/>
            <person name="Guy L."/>
            <person name="Ettema T.J."/>
        </authorList>
    </citation>
    <scope>NUCLEOTIDE SEQUENCE</scope>
</reference>
<proteinExistence type="predicted"/>
<accession>A0A0F9DHM2</accession>
<evidence type="ECO:0000313" key="1">
    <source>
        <dbReference type="EMBL" id="KKL17211.1"/>
    </source>
</evidence>
<organism evidence="1">
    <name type="scientific">marine sediment metagenome</name>
    <dbReference type="NCBI Taxonomy" id="412755"/>
    <lineage>
        <taxon>unclassified sequences</taxon>
        <taxon>metagenomes</taxon>
        <taxon>ecological metagenomes</taxon>
    </lineage>
</organism>